<keyword evidence="6 11" id="KW-0732">Signal</keyword>
<keyword evidence="4" id="KW-1134">Transmembrane beta strand</keyword>
<feature type="chain" id="PRO_5026124030" evidence="11">
    <location>
        <begin position="29"/>
        <end position="384"/>
    </location>
</feature>
<protein>
    <submittedName>
        <fullName evidence="13">Porin</fullName>
    </submittedName>
</protein>
<dbReference type="Proteomes" id="UP000430564">
    <property type="component" value="Unassembled WGS sequence"/>
</dbReference>
<keyword evidence="3" id="KW-0813">Transport</keyword>
<evidence type="ECO:0000313" key="13">
    <source>
        <dbReference type="EMBL" id="KAB7658701.1"/>
    </source>
</evidence>
<dbReference type="Pfam" id="PF13609">
    <property type="entry name" value="Porin_4"/>
    <property type="match status" value="1"/>
</dbReference>
<evidence type="ECO:0000256" key="9">
    <source>
        <dbReference type="ARBA" id="ARBA00023136"/>
    </source>
</evidence>
<evidence type="ECO:0000313" key="14">
    <source>
        <dbReference type="Proteomes" id="UP000430564"/>
    </source>
</evidence>
<keyword evidence="10" id="KW-0998">Cell outer membrane</keyword>
<evidence type="ECO:0000256" key="5">
    <source>
        <dbReference type="ARBA" id="ARBA00022692"/>
    </source>
</evidence>
<evidence type="ECO:0000256" key="8">
    <source>
        <dbReference type="ARBA" id="ARBA00023114"/>
    </source>
</evidence>
<evidence type="ECO:0000256" key="4">
    <source>
        <dbReference type="ARBA" id="ARBA00022452"/>
    </source>
</evidence>
<sequence length="384" mass="41419">MENSIMKKHMLCAAAAACAAAFAVPAQAADVSVYGVIDTGFTYSHISDAGEDKLEMNSGNYAGPRVGLKGQEDLGNGLKVGFILESGFSSDTGTLGQNGGIFGREAQLNVSGSFGTIGMGRVGAFSSGSSSLGWYWDMEPFETGYTDAGVQATQVNVWRLNSNTIYYVSPTIAGAKLGLQYSFTGTKDKESPEFSDNDGFFNAALRWDGADARALFGFEYERFGTKESEDAVRRDNAVNFKLAGAYNPGKGPFTAYLGVSYYKNYNKFSDSTWDDDGSVGYDMSKRRRLEGWSAFVGGKYTVGRADLLASVQYLDGENKNPEVGSALDADYSRIVGAVGCHYHFSNRTMLYGILSYADGSGTFDDFDPANTNRTVAHLGMTHFF</sequence>
<keyword evidence="8" id="KW-0626">Porin</keyword>
<dbReference type="GO" id="GO:0006811">
    <property type="term" value="P:monoatomic ion transport"/>
    <property type="evidence" value="ECO:0007669"/>
    <property type="project" value="UniProtKB-KW"/>
</dbReference>
<dbReference type="OrthoDB" id="5289162at2"/>
<feature type="domain" description="Porin" evidence="12">
    <location>
        <begin position="15"/>
        <end position="361"/>
    </location>
</feature>
<gene>
    <name evidence="13" type="ORF">GBM95_07250</name>
</gene>
<evidence type="ECO:0000256" key="11">
    <source>
        <dbReference type="SAM" id="SignalP"/>
    </source>
</evidence>
<keyword evidence="7" id="KW-0406">Ion transport</keyword>
<dbReference type="InterPro" id="IPR023614">
    <property type="entry name" value="Porin_dom_sf"/>
</dbReference>
<evidence type="ECO:0000259" key="12">
    <source>
        <dbReference type="Pfam" id="PF13609"/>
    </source>
</evidence>
<comment type="caution">
    <text evidence="13">The sequence shown here is derived from an EMBL/GenBank/DDBJ whole genome shotgun (WGS) entry which is preliminary data.</text>
</comment>
<dbReference type="GO" id="GO:0046930">
    <property type="term" value="C:pore complex"/>
    <property type="evidence" value="ECO:0007669"/>
    <property type="project" value="UniProtKB-KW"/>
</dbReference>
<comment type="subunit">
    <text evidence="2">Homotrimer.</text>
</comment>
<comment type="subcellular location">
    <subcellularLocation>
        <location evidence="1">Cell outer membrane</location>
        <topology evidence="1">Multi-pass membrane protein</topology>
    </subcellularLocation>
</comment>
<accession>A0A6I1ENQ2</accession>
<organism evidence="13 14">
    <name type="scientific">Sutterella seckii</name>
    <dbReference type="NCBI Taxonomy" id="1944635"/>
    <lineage>
        <taxon>Bacteria</taxon>
        <taxon>Pseudomonadati</taxon>
        <taxon>Pseudomonadota</taxon>
        <taxon>Betaproteobacteria</taxon>
        <taxon>Burkholderiales</taxon>
        <taxon>Sutterellaceae</taxon>
        <taxon>Sutterella</taxon>
    </lineage>
</organism>
<evidence type="ECO:0000256" key="10">
    <source>
        <dbReference type="ARBA" id="ARBA00023237"/>
    </source>
</evidence>
<dbReference type="Gene3D" id="2.40.160.10">
    <property type="entry name" value="Porin"/>
    <property type="match status" value="1"/>
</dbReference>
<evidence type="ECO:0000256" key="2">
    <source>
        <dbReference type="ARBA" id="ARBA00011233"/>
    </source>
</evidence>
<dbReference type="CDD" id="cd00342">
    <property type="entry name" value="gram_neg_porins"/>
    <property type="match status" value="1"/>
</dbReference>
<evidence type="ECO:0000256" key="3">
    <source>
        <dbReference type="ARBA" id="ARBA00022448"/>
    </source>
</evidence>
<evidence type="ECO:0000256" key="7">
    <source>
        <dbReference type="ARBA" id="ARBA00023065"/>
    </source>
</evidence>
<feature type="signal peptide" evidence="11">
    <location>
        <begin position="1"/>
        <end position="28"/>
    </location>
</feature>
<keyword evidence="9" id="KW-0472">Membrane</keyword>
<evidence type="ECO:0000256" key="1">
    <source>
        <dbReference type="ARBA" id="ARBA00004571"/>
    </source>
</evidence>
<name>A0A6I1ENQ2_9BURK</name>
<dbReference type="InterPro" id="IPR033900">
    <property type="entry name" value="Gram_neg_porin_domain"/>
</dbReference>
<dbReference type="EMBL" id="WEHX01000044">
    <property type="protein sequence ID" value="KAB7658701.1"/>
    <property type="molecule type" value="Genomic_DNA"/>
</dbReference>
<dbReference type="GO" id="GO:0009279">
    <property type="term" value="C:cell outer membrane"/>
    <property type="evidence" value="ECO:0007669"/>
    <property type="project" value="UniProtKB-SubCell"/>
</dbReference>
<dbReference type="PANTHER" id="PTHR34501">
    <property type="entry name" value="PROTEIN YDDL-RELATED"/>
    <property type="match status" value="1"/>
</dbReference>
<dbReference type="SUPFAM" id="SSF56935">
    <property type="entry name" value="Porins"/>
    <property type="match status" value="1"/>
</dbReference>
<dbReference type="AlphaFoldDB" id="A0A6I1ENQ2"/>
<proteinExistence type="predicted"/>
<reference evidence="13 14" key="1">
    <citation type="submission" date="2019-10" db="EMBL/GenBank/DDBJ databases">
        <title>Genome diversity of Sutterella seckii.</title>
        <authorList>
            <person name="Chaplin A.V."/>
            <person name="Sokolova S.R."/>
            <person name="Mosin K.A."/>
            <person name="Ivanova E.L."/>
            <person name="Kochetkova T.O."/>
            <person name="Goltsov A.Y."/>
            <person name="Trofimov D.Y."/>
            <person name="Efimov B.A."/>
        </authorList>
    </citation>
    <scope>NUCLEOTIDE SEQUENCE [LARGE SCALE GENOMIC DNA]</scope>
    <source>
        <strain evidence="13 14">ASD393</strain>
    </source>
</reference>
<dbReference type="GO" id="GO:0015288">
    <property type="term" value="F:porin activity"/>
    <property type="evidence" value="ECO:0007669"/>
    <property type="project" value="UniProtKB-KW"/>
</dbReference>
<dbReference type="PANTHER" id="PTHR34501:SF9">
    <property type="entry name" value="MAJOR OUTER MEMBRANE PROTEIN P.IA"/>
    <property type="match status" value="1"/>
</dbReference>
<keyword evidence="5" id="KW-0812">Transmembrane</keyword>
<dbReference type="InterPro" id="IPR050298">
    <property type="entry name" value="Gram-neg_bact_OMP"/>
</dbReference>
<evidence type="ECO:0000256" key="6">
    <source>
        <dbReference type="ARBA" id="ARBA00022729"/>
    </source>
</evidence>